<evidence type="ECO:0000313" key="5">
    <source>
        <dbReference type="Proteomes" id="UP000179920"/>
    </source>
</evidence>
<name>A0A1K0HE78_9BASI</name>
<feature type="compositionally biased region" description="Basic residues" evidence="1">
    <location>
        <begin position="268"/>
        <end position="279"/>
    </location>
</feature>
<feature type="compositionally biased region" description="Polar residues" evidence="1">
    <location>
        <begin position="329"/>
        <end position="338"/>
    </location>
</feature>
<feature type="compositionally biased region" description="Gly residues" evidence="1">
    <location>
        <begin position="2051"/>
        <end position="2060"/>
    </location>
</feature>
<dbReference type="PANTHER" id="PTHR23179">
    <property type="entry name" value="T-CELL ACTIVATION RHO GTPASE ACTIVATING PROTEIN-RELATED"/>
    <property type="match status" value="1"/>
</dbReference>
<sequence length="2099" mass="222734">MTNNTSRLTRQGSVARTNAIAMLKRAASQREIKAREDTPSLPGAFPTDPSPPPSTALADQPSAPQSRPKPTMSFTRAEPSSDCNSHHGIPTLASQTSMHSNGLSSDQIASPSNQPNYLAPQYITDNAMASTSSAPTPSAMLSVPSPNHPSDPSRSRSPMFQDRSNQRTFNRSPLPSLEQLRARILLERESAGLQRSASTSAASQAARAYALEKLLGNSGTDVSYDHTPDGTPIGCGAVTPSPTPMSGRDSELADMASDDESAHETRLKRQSIKHRPGLRRSRTINGLTAMAEAQNKAEFVQAVFLAVPGPASNRFSRIHQRRMERQSMFKATSTSPSEISVAEVKETSQEGVLQIAAGEEEDAGPSLSRQQSQRQIARTEMMRKLSTRGRGNAATGTSDPRHNANGPSHHTALEQQHPRLPKVSTDSPAVDETISPVGVVIRPPSSPAPPHISHLDATNISSTPAPAFRQALSPASAAGIDSNHYIAAPTEDDQLALTWPGLKASSSAVSLVSNYAPSTCTARHVYERDRESRMAILNNEDSFGYEASPSLPSTSVDVEGYQLSRKTKDDSEDAAALHASASYDGNVSHNDGLNLDFGDSRSKRRAGLVGLGLDSVPQQQAPSEVEEGELKVAEESAQRQDPAGLSPGRRAKASPGKRVSKLRQSLARLRVQPNAQDMLSSPASQTDEEALEDDAFYKLYSPAAGGYDDDDDEEETDEQEDEKGDTRGTHLQISEQANGSTSAADTTAIQGLGLVHPNSSPTQGQTNVASPTTPPQRLFRGNAAVPCDPSPSTETEFGEARRTPWMIFTPGGFNLPLRLSNSLMSTAQAIATESPAPDPSSVMRSGPGASRKTRGDWPMSVASSGTAPLSRESLESRSEADSRIRSSSEGAGVSNAPVIRSPLLELPEDEVKDAANEQNRAVAGGNGAADSEFELLSAPSSRAKPSERVQAMLGSSFVAEYGADLADYRSPSLIVPKEEQQGNLKVPITGVNGLSLSNNTNNVSINEISDVDGEVDDAYLRKVDRMADKLGKLARNKTVAGTGNGSTRVAAPATNLERSNTATLASRFTEHVGVGGGAPSSRSHSQRPSADLSALVGNEKLHPFPALAQASPLQSQDGFSPMAVSAAAPVSSGSAAQRRGSESPPSASGHRDGQEGGANGKQIGLFSSLRRKASSLRRTPSAAANKESSSSFWARRAKREESPKLPNEATFISAPILTPTTPGPTASATGPTQPVVTVDKPRNEVQRENDGTFENRLFDSNSSSAATDKMVDLQRNVSISSVVSARIRTNLQDGTADIDATSSSEHHTPSTITSTLGPNTAIMLQRYSRILSTAHPSHPITTIPGLQPTDIIDPPRKLLASDPVFQVISSTTIKDRFLFLFSDLLMIAKPINAPGSEAGRIMGKMKQAGILPDLGWNFAVKNILELHRVKLSVTTNSKTASGKSRAQNPVLWGFVSHFSRDPDSAVRALVAKTGLESTPVSIAQLLYQTPELDRGDLTNYLTNPSRREMLKSYVAQHRHVGVSIESALRSLLLDLRFPSDLDAFEALLVHFAHSWTQHNKASIKPTFTSQLASDLVFAIMALNDALHTGSEAVPSSVVSPNFPRPVTVVTPGLFSAACPDLSKQDFVSVFRQHDPTEVLSDRTLSRIYLSIKAEPLVQALDRYEPRFTIRVKGGKLPTRLTYAQPAEPVTLVIPAPDPDLAIRLYAQDTTFEPPILTFSASREASFTMRTKSLGPKQVVFVRAGRNARFYGGSEVDDTAPMGGVGEDSPLPRSFNVVVERAFMKNSFTLTCIPPGGGGKGGEGKGEKRFMLSFEDGAKLTQWTKLIKDQAGASIKAKAQRSASTFSSVDVSTARAVESASLQILRETLIAPEPTPTPSSHPPLPAPPLTWRNRAATVIGTSSQSDPNPVDSRLGLGLGHPPPTSTNTAMLDRTTSTSRHYYAASGVGRHERELLIPTSTSTSTLGTVPESGGGGVARGGHKKGSASLTLYPPSSTMGGRGGGAISSSAGFGALSIGRSNSARSASSPHHQAAVIENSSATGLLSPTKAAGTGAGSGGTAGDGKVMSGTQIVSITRLNSVLSRVIGHLQQQQQHQSHQQQ</sequence>
<feature type="region of interest" description="Disordered" evidence="1">
    <location>
        <begin position="1960"/>
        <end position="2002"/>
    </location>
</feature>
<dbReference type="GO" id="GO:0032012">
    <property type="term" value="P:regulation of ARF protein signal transduction"/>
    <property type="evidence" value="ECO:0007669"/>
    <property type="project" value="InterPro"/>
</dbReference>
<accession>A0A1K0HE78</accession>
<dbReference type="InterPro" id="IPR035999">
    <property type="entry name" value="Sec7_dom_sf"/>
</dbReference>
<dbReference type="SUPFAM" id="SSF48425">
    <property type="entry name" value="Sec7 domain"/>
    <property type="match status" value="1"/>
</dbReference>
<feature type="region of interest" description="Disordered" evidence="1">
    <location>
        <begin position="358"/>
        <end position="377"/>
    </location>
</feature>
<feature type="compositionally biased region" description="Acidic residues" evidence="1">
    <location>
        <begin position="707"/>
        <end position="723"/>
    </location>
</feature>
<gene>
    <name evidence="4" type="ORF">UBRO2_03772</name>
    <name evidence="3" type="ORF">UBRO_13925</name>
</gene>
<feature type="region of interest" description="Disordered" evidence="1">
    <location>
        <begin position="326"/>
        <end position="345"/>
    </location>
</feature>
<evidence type="ECO:0000313" key="3">
    <source>
        <dbReference type="EMBL" id="SAM85577.1"/>
    </source>
</evidence>
<feature type="compositionally biased region" description="Low complexity" evidence="1">
    <location>
        <begin position="1120"/>
        <end position="1136"/>
    </location>
</feature>
<keyword evidence="6" id="KW-1185">Reference proteome</keyword>
<evidence type="ECO:0000313" key="6">
    <source>
        <dbReference type="Proteomes" id="UP000658997"/>
    </source>
</evidence>
<feature type="region of interest" description="Disordered" evidence="1">
    <location>
        <begin position="1112"/>
        <end position="1236"/>
    </location>
</feature>
<dbReference type="GO" id="GO:0005096">
    <property type="term" value="F:GTPase activator activity"/>
    <property type="evidence" value="ECO:0007669"/>
    <property type="project" value="TreeGrafter"/>
</dbReference>
<feature type="compositionally biased region" description="Polar residues" evidence="1">
    <location>
        <begin position="729"/>
        <end position="749"/>
    </location>
</feature>
<feature type="compositionally biased region" description="Basic and acidic residues" evidence="1">
    <location>
        <begin position="28"/>
        <end position="38"/>
    </location>
</feature>
<feature type="compositionally biased region" description="Polar residues" evidence="1">
    <location>
        <begin position="92"/>
        <end position="116"/>
    </location>
</feature>
<dbReference type="Proteomes" id="UP000658997">
    <property type="component" value="Unassembled WGS sequence"/>
</dbReference>
<reference evidence="3" key="2">
    <citation type="submission" date="2016-04" db="EMBL/GenBank/DDBJ databases">
        <authorList>
            <person name="Evans L.H."/>
            <person name="Alamgir A."/>
            <person name="Owens N."/>
            <person name="Weber N.D."/>
            <person name="Virtaneva K."/>
            <person name="Barbian K."/>
            <person name="Babar A."/>
            <person name="Rosenke K."/>
        </authorList>
    </citation>
    <scope>NUCLEOTIDE SEQUENCE</scope>
    <source>
        <strain evidence="3">UB2112</strain>
    </source>
</reference>
<feature type="domain" description="SEC7" evidence="2">
    <location>
        <begin position="1440"/>
        <end position="1654"/>
    </location>
</feature>
<feature type="region of interest" description="Disordered" evidence="1">
    <location>
        <begin position="1071"/>
        <end position="1091"/>
    </location>
</feature>
<dbReference type="Proteomes" id="UP000179920">
    <property type="component" value="Chromosome XVIII"/>
</dbReference>
<feature type="region of interest" description="Disordered" evidence="1">
    <location>
        <begin position="613"/>
        <end position="689"/>
    </location>
</feature>
<feature type="compositionally biased region" description="Polar residues" evidence="1">
    <location>
        <begin position="367"/>
        <end position="376"/>
    </location>
</feature>
<dbReference type="Gene3D" id="1.10.220.20">
    <property type="match status" value="1"/>
</dbReference>
<evidence type="ECO:0000256" key="1">
    <source>
        <dbReference type="SAM" id="MobiDB-lite"/>
    </source>
</evidence>
<protein>
    <recommendedName>
        <fullName evidence="2">SEC7 domain-containing protein</fullName>
    </recommendedName>
</protein>
<feature type="compositionally biased region" description="Basic and acidic residues" evidence="1">
    <location>
        <begin position="628"/>
        <end position="638"/>
    </location>
</feature>
<feature type="compositionally biased region" description="Basic and acidic residues" evidence="1">
    <location>
        <begin position="872"/>
        <end position="886"/>
    </location>
</feature>
<dbReference type="GO" id="GO:0005085">
    <property type="term" value="F:guanyl-nucleotide exchange factor activity"/>
    <property type="evidence" value="ECO:0007669"/>
    <property type="project" value="InterPro"/>
</dbReference>
<dbReference type="PROSITE" id="PS50190">
    <property type="entry name" value="SEC7"/>
    <property type="match status" value="1"/>
</dbReference>
<feature type="compositionally biased region" description="Polar residues" evidence="1">
    <location>
        <begin position="757"/>
        <end position="771"/>
    </location>
</feature>
<feature type="region of interest" description="Disordered" evidence="1">
    <location>
        <begin position="1296"/>
        <end position="1316"/>
    </location>
</feature>
<dbReference type="EMBL" id="LT558134">
    <property type="protein sequence ID" value="SAM85577.1"/>
    <property type="molecule type" value="Genomic_DNA"/>
</dbReference>
<feature type="compositionally biased region" description="Polar residues" evidence="1">
    <location>
        <begin position="1"/>
        <end position="16"/>
    </location>
</feature>
<dbReference type="PANTHER" id="PTHR23179:SF3">
    <property type="entry name" value="RHO GTPASE-ACTIVATING PROTEIN 20"/>
    <property type="match status" value="1"/>
</dbReference>
<dbReference type="InterPro" id="IPR000904">
    <property type="entry name" value="Sec7_dom"/>
</dbReference>
<feature type="compositionally biased region" description="Low complexity" evidence="1">
    <location>
        <begin position="1218"/>
        <end position="1232"/>
    </location>
</feature>
<feature type="region of interest" description="Disordered" evidence="1">
    <location>
        <begin position="2038"/>
        <end position="2060"/>
    </location>
</feature>
<feature type="region of interest" description="Disordered" evidence="1">
    <location>
        <begin position="701"/>
        <end position="798"/>
    </location>
</feature>
<reference evidence="5" key="1">
    <citation type="submission" date="2016-04" db="EMBL/GenBank/DDBJ databases">
        <authorList>
            <person name="Guldener U."/>
            <person name="Guldener U."/>
        </authorList>
    </citation>
    <scope>NUCLEOTIDE SEQUENCE [LARGE SCALE GENOMIC DNA]</scope>
    <source>
        <strain evidence="5">UB2112</strain>
    </source>
</reference>
<dbReference type="EMBL" id="ULHB01000076">
    <property type="protein sequence ID" value="SYW80504.1"/>
    <property type="molecule type" value="Genomic_DNA"/>
</dbReference>
<dbReference type="OrthoDB" id="430364at2759"/>
<dbReference type="SMART" id="SM00222">
    <property type="entry name" value="Sec7"/>
    <property type="match status" value="1"/>
</dbReference>
<feature type="region of interest" description="Disordered" evidence="1">
    <location>
        <begin position="831"/>
        <end position="899"/>
    </location>
</feature>
<organism evidence="3 5">
    <name type="scientific">Ustilago bromivora</name>
    <dbReference type="NCBI Taxonomy" id="307758"/>
    <lineage>
        <taxon>Eukaryota</taxon>
        <taxon>Fungi</taxon>
        <taxon>Dikarya</taxon>
        <taxon>Basidiomycota</taxon>
        <taxon>Ustilaginomycotina</taxon>
        <taxon>Ustilaginomycetes</taxon>
        <taxon>Ustilaginales</taxon>
        <taxon>Ustilaginaceae</taxon>
        <taxon>Ustilago</taxon>
    </lineage>
</organism>
<dbReference type="InterPro" id="IPR023394">
    <property type="entry name" value="Sec7_C_sf"/>
</dbReference>
<feature type="region of interest" description="Disordered" evidence="1">
    <location>
        <begin position="1"/>
        <end position="175"/>
    </location>
</feature>
<proteinExistence type="predicted"/>
<reference evidence="4" key="3">
    <citation type="submission" date="2018-08" db="EMBL/GenBank/DDBJ databases">
        <authorList>
            <person name="Guldener U."/>
        </authorList>
    </citation>
    <scope>NUCLEOTIDE SEQUENCE</scope>
    <source>
        <strain evidence="4">UB2</strain>
    </source>
</reference>
<feature type="compositionally biased region" description="Low complexity" evidence="1">
    <location>
        <begin position="127"/>
        <end position="140"/>
    </location>
</feature>
<feature type="compositionally biased region" description="Polar residues" evidence="1">
    <location>
        <begin position="144"/>
        <end position="173"/>
    </location>
</feature>
<feature type="compositionally biased region" description="Polar residues" evidence="1">
    <location>
        <begin position="673"/>
        <end position="685"/>
    </location>
</feature>
<evidence type="ECO:0000313" key="4">
    <source>
        <dbReference type="EMBL" id="SYW80504.1"/>
    </source>
</evidence>
<dbReference type="Gene3D" id="1.10.1000.11">
    <property type="entry name" value="Arf Nucleotide-binding Site Opener,domain 2"/>
    <property type="match status" value="1"/>
</dbReference>
<feature type="region of interest" description="Disordered" evidence="1">
    <location>
        <begin position="221"/>
        <end position="279"/>
    </location>
</feature>
<dbReference type="Pfam" id="PF01369">
    <property type="entry name" value="Sec7"/>
    <property type="match status" value="1"/>
</dbReference>
<feature type="region of interest" description="Disordered" evidence="1">
    <location>
        <begin position="383"/>
        <end position="430"/>
    </location>
</feature>
<evidence type="ECO:0000259" key="2">
    <source>
        <dbReference type="PROSITE" id="PS50190"/>
    </source>
</evidence>